<reference evidence="2 3" key="1">
    <citation type="journal article" date="2019" name="Int. J. Syst. Evol. Microbiol.">
        <title>The Global Catalogue of Microorganisms (GCM) 10K type strain sequencing project: providing services to taxonomists for standard genome sequencing and annotation.</title>
        <authorList>
            <consortium name="The Broad Institute Genomics Platform"/>
            <consortium name="The Broad Institute Genome Sequencing Center for Infectious Disease"/>
            <person name="Wu L."/>
            <person name="Ma J."/>
        </authorList>
    </citation>
    <scope>NUCLEOTIDE SEQUENCE [LARGE SCALE GENOMIC DNA]</scope>
    <source>
        <strain evidence="2 3">JCM 13476</strain>
    </source>
</reference>
<proteinExistence type="predicted"/>
<accession>A0ABN0Y924</accession>
<dbReference type="InterPro" id="IPR036249">
    <property type="entry name" value="Thioredoxin-like_sf"/>
</dbReference>
<evidence type="ECO:0000259" key="1">
    <source>
        <dbReference type="Pfam" id="PF01323"/>
    </source>
</evidence>
<dbReference type="Pfam" id="PF01323">
    <property type="entry name" value="DSBA"/>
    <property type="match status" value="1"/>
</dbReference>
<dbReference type="SUPFAM" id="SSF52833">
    <property type="entry name" value="Thioredoxin-like"/>
    <property type="match status" value="1"/>
</dbReference>
<dbReference type="EMBL" id="BAAAEJ010000005">
    <property type="protein sequence ID" value="GAA0387623.1"/>
    <property type="molecule type" value="Genomic_DNA"/>
</dbReference>
<feature type="domain" description="DSBA-like thioredoxin" evidence="1">
    <location>
        <begin position="9"/>
        <end position="213"/>
    </location>
</feature>
<dbReference type="InterPro" id="IPR001853">
    <property type="entry name" value="DSBA-like_thioredoxin_dom"/>
</dbReference>
<comment type="caution">
    <text evidence="2">The sequence shown here is derived from an EMBL/GenBank/DDBJ whole genome shotgun (WGS) entry which is preliminary data.</text>
</comment>
<keyword evidence="3" id="KW-1185">Reference proteome</keyword>
<dbReference type="RefSeq" id="WP_208380963.1">
    <property type="nucleotide sequence ID" value="NZ_BAAAEJ010000005.1"/>
</dbReference>
<organism evidence="2 3">
    <name type="scientific">Brevundimonas terrae</name>
    <dbReference type="NCBI Taxonomy" id="363631"/>
    <lineage>
        <taxon>Bacteria</taxon>
        <taxon>Pseudomonadati</taxon>
        <taxon>Pseudomonadota</taxon>
        <taxon>Alphaproteobacteria</taxon>
        <taxon>Caulobacterales</taxon>
        <taxon>Caulobacteraceae</taxon>
        <taxon>Brevundimonas</taxon>
    </lineage>
</organism>
<dbReference type="PANTHER" id="PTHR13887:SF41">
    <property type="entry name" value="THIOREDOXIN SUPERFAMILY PROTEIN"/>
    <property type="match status" value="1"/>
</dbReference>
<evidence type="ECO:0000313" key="3">
    <source>
        <dbReference type="Proteomes" id="UP001500791"/>
    </source>
</evidence>
<dbReference type="PANTHER" id="PTHR13887">
    <property type="entry name" value="GLUTATHIONE S-TRANSFERASE KAPPA"/>
    <property type="match status" value="1"/>
</dbReference>
<dbReference type="Proteomes" id="UP001500791">
    <property type="component" value="Unassembled WGS sequence"/>
</dbReference>
<name>A0ABN0Y924_9CAUL</name>
<evidence type="ECO:0000313" key="2">
    <source>
        <dbReference type="EMBL" id="GAA0387623.1"/>
    </source>
</evidence>
<protein>
    <submittedName>
        <fullName evidence="2">DsbA family oxidoreductase</fullName>
    </submittedName>
</protein>
<gene>
    <name evidence="2" type="ORF">GCM10009093_12990</name>
</gene>
<dbReference type="Gene3D" id="3.40.30.10">
    <property type="entry name" value="Glutaredoxin"/>
    <property type="match status" value="1"/>
</dbReference>
<dbReference type="CDD" id="cd03024">
    <property type="entry name" value="DsbA_FrnE"/>
    <property type="match status" value="1"/>
</dbReference>
<sequence length="223" mass="24528">MTDKAPLKIDFVSDVMCPWCVIGLGGLNQALDKLKAEGISADITCQPFELNPQIAIEGENLGEHIQRKYGSTPEQSAANRAMIRERAAEVGFDMQMSEHSRMWNTFDAHRLLHWAHETAPERQLALKMALFTAHFTLGRNISDAGILTEVAQSVGFDRAEAAEVLASSRYVTEVRASEQLWQSRGITSVPAVVINDQYLISGGQPASVFENALRQISGETAQV</sequence>